<accession>A0A9X2DL50</accession>
<organism evidence="8 9">
    <name type="scientific">Halalkalibacter oceani</name>
    <dbReference type="NCBI Taxonomy" id="1653776"/>
    <lineage>
        <taxon>Bacteria</taxon>
        <taxon>Bacillati</taxon>
        <taxon>Bacillota</taxon>
        <taxon>Bacilli</taxon>
        <taxon>Bacillales</taxon>
        <taxon>Bacillaceae</taxon>
        <taxon>Halalkalibacter</taxon>
    </lineage>
</organism>
<reference evidence="8" key="1">
    <citation type="submission" date="2022-05" db="EMBL/GenBank/DDBJ databases">
        <title>Comparative Genomics of Spacecraft Associated Microbes.</title>
        <authorList>
            <person name="Tran M.T."/>
            <person name="Wright A."/>
            <person name="Seuylemezian A."/>
            <person name="Eisen J."/>
            <person name="Coil D."/>
        </authorList>
    </citation>
    <scope>NUCLEOTIDE SEQUENCE</scope>
    <source>
        <strain evidence="8">214.1.1</strain>
    </source>
</reference>
<dbReference type="GO" id="GO:0010945">
    <property type="term" value="F:coenzyme A diphosphatase activity"/>
    <property type="evidence" value="ECO:0007669"/>
    <property type="project" value="InterPro"/>
</dbReference>
<dbReference type="GO" id="GO:0046872">
    <property type="term" value="F:metal ion binding"/>
    <property type="evidence" value="ECO:0007669"/>
    <property type="project" value="UniProtKB-KW"/>
</dbReference>
<evidence type="ECO:0000256" key="4">
    <source>
        <dbReference type="ARBA" id="ARBA00022801"/>
    </source>
</evidence>
<dbReference type="PANTHER" id="PTHR12992">
    <property type="entry name" value="NUDIX HYDROLASE"/>
    <property type="match status" value="1"/>
</dbReference>
<keyword evidence="9" id="KW-1185">Reference proteome</keyword>
<evidence type="ECO:0000256" key="2">
    <source>
        <dbReference type="ARBA" id="ARBA00001946"/>
    </source>
</evidence>
<dbReference type="SUPFAM" id="SSF55811">
    <property type="entry name" value="Nudix"/>
    <property type="match status" value="1"/>
</dbReference>
<comment type="cofactor">
    <cofactor evidence="2">
        <name>Mg(2+)</name>
        <dbReference type="ChEBI" id="CHEBI:18420"/>
    </cofactor>
</comment>
<evidence type="ECO:0000313" key="8">
    <source>
        <dbReference type="EMBL" id="MCM3712734.1"/>
    </source>
</evidence>
<dbReference type="PANTHER" id="PTHR12992:SF11">
    <property type="entry name" value="MITOCHONDRIAL COENZYME A DIPHOSPHATASE NUDT8"/>
    <property type="match status" value="1"/>
</dbReference>
<keyword evidence="5" id="KW-0460">Magnesium</keyword>
<dbReference type="InterPro" id="IPR045121">
    <property type="entry name" value="CoAse"/>
</dbReference>
<dbReference type="Pfam" id="PF00293">
    <property type="entry name" value="NUDIX"/>
    <property type="match status" value="1"/>
</dbReference>
<evidence type="ECO:0000256" key="1">
    <source>
        <dbReference type="ARBA" id="ARBA00001936"/>
    </source>
</evidence>
<keyword evidence="6" id="KW-0464">Manganese</keyword>
<evidence type="ECO:0000313" key="9">
    <source>
        <dbReference type="Proteomes" id="UP001139179"/>
    </source>
</evidence>
<gene>
    <name evidence="8" type="ORF">M3202_01445</name>
</gene>
<dbReference type="PROSITE" id="PS51462">
    <property type="entry name" value="NUDIX"/>
    <property type="match status" value="1"/>
</dbReference>
<evidence type="ECO:0000256" key="5">
    <source>
        <dbReference type="ARBA" id="ARBA00022842"/>
    </source>
</evidence>
<dbReference type="RefSeq" id="WP_251221590.1">
    <property type="nucleotide sequence ID" value="NZ_JAMBOL010000001.1"/>
</dbReference>
<keyword evidence="4" id="KW-0378">Hydrolase</keyword>
<dbReference type="CDD" id="cd03426">
    <property type="entry name" value="NUDIX_CoAse_Nudt7"/>
    <property type="match status" value="1"/>
</dbReference>
<dbReference type="Gene3D" id="3.90.79.10">
    <property type="entry name" value="Nucleoside Triphosphate Pyrophosphohydrolase"/>
    <property type="match status" value="1"/>
</dbReference>
<sequence>MRDLSEIEAKLAGRSASVLTQKGSMNAAVILPLVYENGELSILFEVRAHHLNSQPGEICFPGGRIDSDDPTPQLAAIREVTEELGLKREYIKPLAPLDILVTPFRGIIYPFAAILENIESITPNQAEVDHIFTVPLSFLYTYEPKRYEMKLHFEPDEHFPLDQISNSRTYAARTNTLTEFFYYYKQYVIWGLTARILTHFLDLTRPD</sequence>
<dbReference type="Proteomes" id="UP001139179">
    <property type="component" value="Unassembled WGS sequence"/>
</dbReference>
<dbReference type="InterPro" id="IPR015797">
    <property type="entry name" value="NUDIX_hydrolase-like_dom_sf"/>
</dbReference>
<evidence type="ECO:0000256" key="6">
    <source>
        <dbReference type="ARBA" id="ARBA00023211"/>
    </source>
</evidence>
<feature type="domain" description="Nudix hydrolase" evidence="7">
    <location>
        <begin position="23"/>
        <end position="157"/>
    </location>
</feature>
<name>A0A9X2DL50_9BACI</name>
<dbReference type="InterPro" id="IPR000086">
    <property type="entry name" value="NUDIX_hydrolase_dom"/>
</dbReference>
<protein>
    <submittedName>
        <fullName evidence="8">CoA pyrophosphatase</fullName>
    </submittedName>
</protein>
<evidence type="ECO:0000259" key="7">
    <source>
        <dbReference type="PROSITE" id="PS51462"/>
    </source>
</evidence>
<dbReference type="AlphaFoldDB" id="A0A9X2DL50"/>
<keyword evidence="3" id="KW-0479">Metal-binding</keyword>
<evidence type="ECO:0000256" key="3">
    <source>
        <dbReference type="ARBA" id="ARBA00022723"/>
    </source>
</evidence>
<dbReference type="EMBL" id="JAMBOL010000001">
    <property type="protein sequence ID" value="MCM3712734.1"/>
    <property type="molecule type" value="Genomic_DNA"/>
</dbReference>
<comment type="cofactor">
    <cofactor evidence="1">
        <name>Mn(2+)</name>
        <dbReference type="ChEBI" id="CHEBI:29035"/>
    </cofactor>
</comment>
<comment type="caution">
    <text evidence="8">The sequence shown here is derived from an EMBL/GenBank/DDBJ whole genome shotgun (WGS) entry which is preliminary data.</text>
</comment>
<proteinExistence type="predicted"/>